<name>A0AAU9L8F3_9STRA</name>
<dbReference type="Proteomes" id="UP001160483">
    <property type="component" value="Unassembled WGS sequence"/>
</dbReference>
<sequence>MQTRKQQEHAASRKRICELDDDTPEKNANSYDEDVKTRKDVPIPGLNMGNKVSALRTKKKRNNSARASCEDRKQLSKKQKVTKVAGPRMDHESPPIFAFKTINTSFRKRKLLKQERQLEEEEQNKKRIEDLVVYFKNLDKVMLETA</sequence>
<dbReference type="EMBL" id="CAKLCB010000220">
    <property type="protein sequence ID" value="CAH0517029.1"/>
    <property type="molecule type" value="Genomic_DNA"/>
</dbReference>
<evidence type="ECO:0000313" key="3">
    <source>
        <dbReference type="EMBL" id="CAH0517029.1"/>
    </source>
</evidence>
<gene>
    <name evidence="3" type="ORF">PBS001_LOCUS3660</name>
    <name evidence="2" type="ORF">PBS003_LOCUS4122</name>
</gene>
<dbReference type="Proteomes" id="UP001158986">
    <property type="component" value="Unassembled WGS sequence"/>
</dbReference>
<feature type="compositionally biased region" description="Basic and acidic residues" evidence="1">
    <location>
        <begin position="1"/>
        <end position="18"/>
    </location>
</feature>
<evidence type="ECO:0000313" key="5">
    <source>
        <dbReference type="Proteomes" id="UP001160483"/>
    </source>
</evidence>
<accession>A0AAU9L8F3</accession>
<evidence type="ECO:0000313" key="2">
    <source>
        <dbReference type="EMBL" id="CAH0477373.1"/>
    </source>
</evidence>
<organism evidence="2 5">
    <name type="scientific">Peronospora belbahrii</name>
    <dbReference type="NCBI Taxonomy" id="622444"/>
    <lineage>
        <taxon>Eukaryota</taxon>
        <taxon>Sar</taxon>
        <taxon>Stramenopiles</taxon>
        <taxon>Oomycota</taxon>
        <taxon>Peronosporomycetes</taxon>
        <taxon>Peronosporales</taxon>
        <taxon>Peronosporaceae</taxon>
        <taxon>Peronospora</taxon>
    </lineage>
</organism>
<dbReference type="AlphaFoldDB" id="A0AAU9L8F3"/>
<keyword evidence="4" id="KW-1185">Reference proteome</keyword>
<protein>
    <submittedName>
        <fullName evidence="2">Uncharacterized protein</fullName>
    </submittedName>
</protein>
<dbReference type="EMBL" id="CAKKTJ010000168">
    <property type="protein sequence ID" value="CAH0477373.1"/>
    <property type="molecule type" value="Genomic_DNA"/>
</dbReference>
<proteinExistence type="predicted"/>
<evidence type="ECO:0000256" key="1">
    <source>
        <dbReference type="SAM" id="MobiDB-lite"/>
    </source>
</evidence>
<comment type="caution">
    <text evidence="2">The sequence shown here is derived from an EMBL/GenBank/DDBJ whole genome shotgun (WGS) entry which is preliminary data.</text>
</comment>
<reference evidence="2 4" key="1">
    <citation type="submission" date="2021-11" db="EMBL/GenBank/DDBJ databases">
        <authorList>
            <person name="Islam A."/>
            <person name="Islam S."/>
            <person name="Flora M.S."/>
            <person name="Rahman M."/>
            <person name="Ziaur R.M."/>
            <person name="Epstein J.H."/>
            <person name="Hassan M."/>
            <person name="Klassen M."/>
            <person name="Woodard K."/>
            <person name="Webb A."/>
            <person name="Webby R.J."/>
            <person name="El Zowalaty M.E."/>
        </authorList>
    </citation>
    <scope>NUCLEOTIDE SEQUENCE</scope>
    <source>
        <strain evidence="3">Pbs1</strain>
        <strain evidence="2">Pbs3</strain>
    </source>
</reference>
<feature type="region of interest" description="Disordered" evidence="1">
    <location>
        <begin position="1"/>
        <end position="94"/>
    </location>
</feature>
<evidence type="ECO:0000313" key="4">
    <source>
        <dbReference type="Proteomes" id="UP001158986"/>
    </source>
</evidence>